<keyword evidence="6" id="KW-1185">Reference proteome</keyword>
<keyword evidence="2" id="KW-0548">Nucleotidyltransferase</keyword>
<dbReference type="Pfam" id="PF12804">
    <property type="entry name" value="NTP_transf_3"/>
    <property type="match status" value="1"/>
</dbReference>
<dbReference type="Gene3D" id="3.90.550.10">
    <property type="entry name" value="Spore Coat Polysaccharide Biosynthesis Protein SpsA, Chain A"/>
    <property type="match status" value="1"/>
</dbReference>
<dbReference type="PANTHER" id="PTHR43584">
    <property type="entry name" value="NUCLEOTIDYL TRANSFERASE"/>
    <property type="match status" value="1"/>
</dbReference>
<dbReference type="GO" id="GO:0016779">
    <property type="term" value="F:nucleotidyltransferase activity"/>
    <property type="evidence" value="ECO:0007669"/>
    <property type="project" value="UniProtKB-KW"/>
</dbReference>
<evidence type="ECO:0000259" key="4">
    <source>
        <dbReference type="Pfam" id="PF12804"/>
    </source>
</evidence>
<dbReference type="InterPro" id="IPR029044">
    <property type="entry name" value="Nucleotide-diphossugar_trans"/>
</dbReference>
<proteinExistence type="predicted"/>
<dbReference type="STRING" id="340021.TM5383_02686"/>
<dbReference type="AlphaFoldDB" id="A0A0P1GSD5"/>
<name>A0A0P1GSD5_9RHOB</name>
<protein>
    <submittedName>
        <fullName evidence="5">Bifunctional N-acetylglucosamine-1-phosphate uridyltransferase/glucosamine-1-phosphate acetyltransferase</fullName>
    </submittedName>
</protein>
<dbReference type="InterPro" id="IPR025877">
    <property type="entry name" value="MobA-like_NTP_Trfase"/>
</dbReference>
<evidence type="ECO:0000256" key="3">
    <source>
        <dbReference type="ARBA" id="ARBA00022842"/>
    </source>
</evidence>
<evidence type="ECO:0000256" key="2">
    <source>
        <dbReference type="ARBA" id="ARBA00022695"/>
    </source>
</evidence>
<keyword evidence="3" id="KW-0460">Magnesium</keyword>
<feature type="domain" description="MobA-like NTP transferase" evidence="4">
    <location>
        <begin position="16"/>
        <end position="138"/>
    </location>
</feature>
<organism evidence="5 6">
    <name type="scientific">Thalassovita mediterranea</name>
    <dbReference type="NCBI Taxonomy" id="340021"/>
    <lineage>
        <taxon>Bacteria</taxon>
        <taxon>Pseudomonadati</taxon>
        <taxon>Pseudomonadota</taxon>
        <taxon>Alphaproteobacteria</taxon>
        <taxon>Rhodobacterales</taxon>
        <taxon>Roseobacteraceae</taxon>
        <taxon>Thalassovita</taxon>
    </lineage>
</organism>
<reference evidence="5 6" key="1">
    <citation type="submission" date="2015-09" db="EMBL/GenBank/DDBJ databases">
        <authorList>
            <consortium name="Swine Surveillance"/>
        </authorList>
    </citation>
    <scope>NUCLEOTIDE SEQUENCE [LARGE SCALE GENOMIC DNA]</scope>
    <source>
        <strain evidence="5 6">CECT 8383</strain>
    </source>
</reference>
<accession>A0A0P1GSD5</accession>
<dbReference type="EMBL" id="CYSF01000015">
    <property type="protein sequence ID" value="CUH85452.1"/>
    <property type="molecule type" value="Genomic_DNA"/>
</dbReference>
<gene>
    <name evidence="5" type="ORF">TM5383_02686</name>
</gene>
<evidence type="ECO:0000256" key="1">
    <source>
        <dbReference type="ARBA" id="ARBA00022679"/>
    </source>
</evidence>
<evidence type="ECO:0000313" key="5">
    <source>
        <dbReference type="EMBL" id="CUH85452.1"/>
    </source>
</evidence>
<evidence type="ECO:0000313" key="6">
    <source>
        <dbReference type="Proteomes" id="UP000051681"/>
    </source>
</evidence>
<sequence>MSNALMSDRMPDTVMLFAAGFGTRMGALTADRPKPLVPVNGRALIDHALDLVDSAGVPNTVVNLHYRGQMIRDHLVGREITFAEEPEILETGGGLKAALSLIGAGPVLTLNSDAIWQGPNPIEMLRAAWDPETMDALMVLIPPAQARGYQGQGDFHRADNGQLTRGARAIYGGVQILKTDGLALIDQTAFSLNLLWDQMLGAGRLYGITYPGTWCDVGNPAGLKLAEQMLEDTDV</sequence>
<dbReference type="SUPFAM" id="SSF53448">
    <property type="entry name" value="Nucleotide-diphospho-sugar transferases"/>
    <property type="match status" value="1"/>
</dbReference>
<keyword evidence="1 5" id="KW-0808">Transferase</keyword>
<dbReference type="CDD" id="cd06422">
    <property type="entry name" value="NTP_transferase_like_1"/>
    <property type="match status" value="1"/>
</dbReference>
<dbReference type="PANTHER" id="PTHR43584:SF8">
    <property type="entry name" value="N-ACETYLMURAMATE ALPHA-1-PHOSPHATE URIDYLYLTRANSFERASE"/>
    <property type="match status" value="1"/>
</dbReference>
<dbReference type="InterPro" id="IPR050065">
    <property type="entry name" value="GlmU-like"/>
</dbReference>
<dbReference type="Proteomes" id="UP000051681">
    <property type="component" value="Unassembled WGS sequence"/>
</dbReference>